<dbReference type="PANTHER" id="PTHR43808:SF32">
    <property type="entry name" value="ARGE_DAPE-RELATED DEACYLASE"/>
    <property type="match status" value="1"/>
</dbReference>
<comment type="caution">
    <text evidence="6">The sequence shown here is derived from an EMBL/GenBank/DDBJ whole genome shotgun (WGS) entry which is preliminary data.</text>
</comment>
<dbReference type="EMBL" id="JBBLZC010000003">
    <property type="protein sequence ID" value="MEK0082329.1"/>
    <property type="molecule type" value="Genomic_DNA"/>
</dbReference>
<dbReference type="InterPro" id="IPR001261">
    <property type="entry name" value="ArgE/DapE_CS"/>
</dbReference>
<dbReference type="CDD" id="cd08659">
    <property type="entry name" value="M20_ArgE_DapE-like"/>
    <property type="match status" value="1"/>
</dbReference>
<evidence type="ECO:0000313" key="7">
    <source>
        <dbReference type="Proteomes" id="UP001375743"/>
    </source>
</evidence>
<proteinExistence type="predicted"/>
<reference evidence="6 7" key="1">
    <citation type="submission" date="2024-01" db="EMBL/GenBank/DDBJ databases">
        <title>Multi-omics insights into the function and evolution of sodium benzoate biodegradation pathways in Benzoatithermus flavus gen. nov., sp. nov. from hot spring.</title>
        <authorList>
            <person name="Hu C.-J."/>
            <person name="Li W.-J."/>
        </authorList>
    </citation>
    <scope>NUCLEOTIDE SEQUENCE [LARGE SCALE GENOMIC DNA]</scope>
    <source>
        <strain evidence="6 7">SYSU G07066</strain>
    </source>
</reference>
<dbReference type="Pfam" id="PF01546">
    <property type="entry name" value="Peptidase_M20"/>
    <property type="match status" value="1"/>
</dbReference>
<keyword evidence="4" id="KW-0862">Zinc</keyword>
<dbReference type="InterPro" id="IPR002933">
    <property type="entry name" value="Peptidase_M20"/>
</dbReference>
<dbReference type="PROSITE" id="PS00759">
    <property type="entry name" value="ARGE_DAPE_CPG2_2"/>
    <property type="match status" value="1"/>
</dbReference>
<comment type="cofactor">
    <cofactor evidence="1">
        <name>Zn(2+)</name>
        <dbReference type="ChEBI" id="CHEBI:29105"/>
    </cofactor>
</comment>
<keyword evidence="2" id="KW-0479">Metal-binding</keyword>
<sequence>MSLSTDAIDLTRRLLRLDTINPPGGEEAAIALLGGLLEAAGFTTRRVDLAPGRPNLIARLSGSDPDAPALGLTGHVDIVPLGEAPWRHDPFAGETDGDRLYGRGSADMKSGVAAMVVAALAVAREKGRRAGLELVLTAGEETGCAGAKRIVETPRTLGRVGALVVGEPTGLSPGLGHRGVIWLRFHFKGRSAHASMPHEGDNAVLKAARAAVRLAHHDFGGACHHALGRPTLNLGRIEGGCNLNSVPDRAVLGIDIRPIPGQTSAAIVAELSALCPEAEIEILSDCPPLWSAGRDDWLAQVMERTRAVTGRAVDPAPVPFATDAGFLAPAYGGVPTVILGPGETEQAHKTDEWCSLTRIGQAAELYRDLAAAWCR</sequence>
<dbReference type="InterPro" id="IPR036264">
    <property type="entry name" value="Bact_exopeptidase_dim_dom"/>
</dbReference>
<dbReference type="InterPro" id="IPR050072">
    <property type="entry name" value="Peptidase_M20A"/>
</dbReference>
<dbReference type="PANTHER" id="PTHR43808">
    <property type="entry name" value="ACETYLORNITHINE DEACETYLASE"/>
    <property type="match status" value="1"/>
</dbReference>
<dbReference type="InterPro" id="IPR011650">
    <property type="entry name" value="Peptidase_M20_dimer"/>
</dbReference>
<evidence type="ECO:0000313" key="6">
    <source>
        <dbReference type="EMBL" id="MEK0082329.1"/>
    </source>
</evidence>
<evidence type="ECO:0000256" key="1">
    <source>
        <dbReference type="ARBA" id="ARBA00001947"/>
    </source>
</evidence>
<gene>
    <name evidence="6" type="ORF">U1T56_04155</name>
</gene>
<dbReference type="Pfam" id="PF07687">
    <property type="entry name" value="M20_dimer"/>
    <property type="match status" value="1"/>
</dbReference>
<dbReference type="Gene3D" id="3.40.630.10">
    <property type="entry name" value="Zn peptidases"/>
    <property type="match status" value="2"/>
</dbReference>
<keyword evidence="3" id="KW-0378">Hydrolase</keyword>
<feature type="domain" description="Peptidase M20 dimerisation" evidence="5">
    <location>
        <begin position="176"/>
        <end position="277"/>
    </location>
</feature>
<organism evidence="6 7">
    <name type="scientific">Benzoatithermus flavus</name>
    <dbReference type="NCBI Taxonomy" id="3108223"/>
    <lineage>
        <taxon>Bacteria</taxon>
        <taxon>Pseudomonadati</taxon>
        <taxon>Pseudomonadota</taxon>
        <taxon>Alphaproteobacteria</taxon>
        <taxon>Geminicoccales</taxon>
        <taxon>Geminicoccaceae</taxon>
        <taxon>Benzoatithermus</taxon>
    </lineage>
</organism>
<evidence type="ECO:0000256" key="3">
    <source>
        <dbReference type="ARBA" id="ARBA00022801"/>
    </source>
</evidence>
<protein>
    <submittedName>
        <fullName evidence="6">M20 family metallopeptidase</fullName>
    </submittedName>
</protein>
<name>A0ABU8XMM9_9PROT</name>
<evidence type="ECO:0000259" key="5">
    <source>
        <dbReference type="Pfam" id="PF07687"/>
    </source>
</evidence>
<dbReference type="SUPFAM" id="SSF53187">
    <property type="entry name" value="Zn-dependent exopeptidases"/>
    <property type="match status" value="1"/>
</dbReference>
<evidence type="ECO:0000256" key="2">
    <source>
        <dbReference type="ARBA" id="ARBA00022723"/>
    </source>
</evidence>
<dbReference type="SUPFAM" id="SSF55031">
    <property type="entry name" value="Bacterial exopeptidase dimerisation domain"/>
    <property type="match status" value="1"/>
</dbReference>
<dbReference type="Proteomes" id="UP001375743">
    <property type="component" value="Unassembled WGS sequence"/>
</dbReference>
<evidence type="ECO:0000256" key="4">
    <source>
        <dbReference type="ARBA" id="ARBA00022833"/>
    </source>
</evidence>
<keyword evidence="7" id="KW-1185">Reference proteome</keyword>
<dbReference type="RefSeq" id="WP_418158183.1">
    <property type="nucleotide sequence ID" value="NZ_JBBLZC010000003.1"/>
</dbReference>
<dbReference type="Gene3D" id="3.30.70.360">
    <property type="match status" value="1"/>
</dbReference>
<accession>A0ABU8XMM9</accession>